<keyword evidence="2" id="KW-0732">Signal</keyword>
<feature type="chain" id="PRO_5032936226" evidence="2">
    <location>
        <begin position="29"/>
        <end position="164"/>
    </location>
</feature>
<proteinExistence type="inferred from homology"/>
<dbReference type="EMBL" id="JACHEK010000012">
    <property type="protein sequence ID" value="MBB6147161.1"/>
    <property type="molecule type" value="Genomic_DNA"/>
</dbReference>
<feature type="signal peptide" evidence="2">
    <location>
        <begin position="1"/>
        <end position="28"/>
    </location>
</feature>
<dbReference type="SUPFAM" id="SSF55298">
    <property type="entry name" value="YjgF-like"/>
    <property type="match status" value="1"/>
</dbReference>
<dbReference type="CDD" id="cd00448">
    <property type="entry name" value="YjgF_YER057c_UK114_family"/>
    <property type="match status" value="1"/>
</dbReference>
<keyword evidence="3" id="KW-0378">Hydrolase</keyword>
<gene>
    <name evidence="3" type="ORF">HNQ77_005146</name>
</gene>
<organism evidence="3 4">
    <name type="scientific">Silvibacterium bohemicum</name>
    <dbReference type="NCBI Taxonomy" id="1577686"/>
    <lineage>
        <taxon>Bacteria</taxon>
        <taxon>Pseudomonadati</taxon>
        <taxon>Acidobacteriota</taxon>
        <taxon>Terriglobia</taxon>
        <taxon>Terriglobales</taxon>
        <taxon>Acidobacteriaceae</taxon>
        <taxon>Silvibacterium</taxon>
    </lineage>
</organism>
<dbReference type="Pfam" id="PF01042">
    <property type="entry name" value="Ribonuc_L-PSP"/>
    <property type="match status" value="1"/>
</dbReference>
<name>A0A841K7T3_9BACT</name>
<evidence type="ECO:0000256" key="2">
    <source>
        <dbReference type="SAM" id="SignalP"/>
    </source>
</evidence>
<dbReference type="AlphaFoldDB" id="A0A841K7T3"/>
<dbReference type="InterPro" id="IPR006175">
    <property type="entry name" value="YjgF/YER057c/UK114"/>
</dbReference>
<comment type="similarity">
    <text evidence="1">Belongs to the RutC family.</text>
</comment>
<dbReference type="OrthoDB" id="9803101at2"/>
<dbReference type="RefSeq" id="WP_156185974.1">
    <property type="nucleotide sequence ID" value="NZ_JACHEK010000012.1"/>
</dbReference>
<dbReference type="Proteomes" id="UP000538666">
    <property type="component" value="Unassembled WGS sequence"/>
</dbReference>
<evidence type="ECO:0000256" key="1">
    <source>
        <dbReference type="ARBA" id="ARBA00010552"/>
    </source>
</evidence>
<protein>
    <submittedName>
        <fullName evidence="3">2-iminobutanoate/2-iminopropanoate deaminase</fullName>
        <ecNumber evidence="3">3.5.99.10</ecNumber>
    </submittedName>
</protein>
<comment type="caution">
    <text evidence="3">The sequence shown here is derived from an EMBL/GenBank/DDBJ whole genome shotgun (WGS) entry which is preliminary data.</text>
</comment>
<dbReference type="PANTHER" id="PTHR11803:SF58">
    <property type="entry name" value="PROTEIN HMF1-RELATED"/>
    <property type="match status" value="1"/>
</dbReference>
<dbReference type="GO" id="GO:0120241">
    <property type="term" value="F:2-iminobutanoate/2-iminopropanoate deaminase"/>
    <property type="evidence" value="ECO:0007669"/>
    <property type="project" value="UniProtKB-EC"/>
</dbReference>
<reference evidence="3 4" key="1">
    <citation type="submission" date="2020-08" db="EMBL/GenBank/DDBJ databases">
        <title>Genomic Encyclopedia of Type Strains, Phase IV (KMG-IV): sequencing the most valuable type-strain genomes for metagenomic binning, comparative biology and taxonomic classification.</title>
        <authorList>
            <person name="Goeker M."/>
        </authorList>
    </citation>
    <scope>NUCLEOTIDE SEQUENCE [LARGE SCALE GENOMIC DNA]</scope>
    <source>
        <strain evidence="3 4">DSM 103733</strain>
    </source>
</reference>
<dbReference type="EC" id="3.5.99.10" evidence="3"/>
<dbReference type="PANTHER" id="PTHR11803">
    <property type="entry name" value="2-IMINOBUTANOATE/2-IMINOPROPANOATE DEAMINASE RIDA"/>
    <property type="match status" value="1"/>
</dbReference>
<evidence type="ECO:0000313" key="3">
    <source>
        <dbReference type="EMBL" id="MBB6147161.1"/>
    </source>
</evidence>
<keyword evidence="4" id="KW-1185">Reference proteome</keyword>
<dbReference type="Gene3D" id="3.30.1330.40">
    <property type="entry name" value="RutC-like"/>
    <property type="match status" value="1"/>
</dbReference>
<sequence>MRSCKLKHLLAIPALSAMALIFPIASQAQSDASAAPVVNIAKLPFSPGLQVGDTLYVSGHLGVPPAASKAPADPEDEARQVLTAVQETLHKAGMSMNDLVYVEVYCTDLKMYAAFNKAYGSFFTAPYPARDFIGIKDLLFGAHFEVMGIAVRNAAQNKAQPVAQ</sequence>
<evidence type="ECO:0000313" key="4">
    <source>
        <dbReference type="Proteomes" id="UP000538666"/>
    </source>
</evidence>
<accession>A0A841K7T3</accession>
<dbReference type="GO" id="GO:0005829">
    <property type="term" value="C:cytosol"/>
    <property type="evidence" value="ECO:0007669"/>
    <property type="project" value="TreeGrafter"/>
</dbReference>
<dbReference type="InterPro" id="IPR035959">
    <property type="entry name" value="RutC-like_sf"/>
</dbReference>